<feature type="binding site" evidence="8">
    <location>
        <position position="410"/>
    </location>
    <ligand>
        <name>Mg(2+)</name>
        <dbReference type="ChEBI" id="CHEBI:18420"/>
        <label>2</label>
    </ligand>
</feature>
<keyword evidence="5 8" id="KW-0067">ATP-binding</keyword>
<comment type="similarity">
    <text evidence="1 8">Belongs to the class-II aminoacyl-tRNA synthetase family.</text>
</comment>
<dbReference type="PRINTS" id="PR00982">
    <property type="entry name" value="TRNASYNTHLYS"/>
</dbReference>
<dbReference type="PROSITE" id="PS50862">
    <property type="entry name" value="AA_TRNA_LIGASE_II"/>
    <property type="match status" value="1"/>
</dbReference>
<reference evidence="11 12" key="1">
    <citation type="submission" date="2021-08" db="EMBL/GenBank/DDBJ databases">
        <title>Helicobacter spp. isolated from feces of Anatolian Ground Squirrel (Spermophilus xanthoprymnus) in Turkey.</title>
        <authorList>
            <person name="Aydin F."/>
            <person name="Abay S."/>
            <person name="Kayman T."/>
            <person name="Karakaya E."/>
            <person name="Saticioglu I.B."/>
        </authorList>
    </citation>
    <scope>NUCLEOTIDE SEQUENCE [LARGE SCALE GENOMIC DNA]</scope>
    <source>
        <strain evidence="11 12">Faydin-H70</strain>
    </source>
</reference>
<feature type="binding site" evidence="8">
    <location>
        <position position="410"/>
    </location>
    <ligand>
        <name>Mg(2+)</name>
        <dbReference type="ChEBI" id="CHEBI:18420"/>
        <label>1</label>
    </ligand>
</feature>
<dbReference type="PANTHER" id="PTHR42918:SF15">
    <property type="entry name" value="LYSINE--TRNA LIGASE, CHLOROPLASTIC_MITOCHONDRIAL"/>
    <property type="match status" value="1"/>
</dbReference>
<evidence type="ECO:0000256" key="2">
    <source>
        <dbReference type="ARBA" id="ARBA00022598"/>
    </source>
</evidence>
<organism evidence="11 12">
    <name type="scientific">Helicobacter turcicus</name>
    <dbReference type="NCBI Taxonomy" id="2867412"/>
    <lineage>
        <taxon>Bacteria</taxon>
        <taxon>Pseudomonadati</taxon>
        <taxon>Campylobacterota</taxon>
        <taxon>Epsilonproteobacteria</taxon>
        <taxon>Campylobacterales</taxon>
        <taxon>Helicobacteraceae</taxon>
        <taxon>Helicobacter</taxon>
    </lineage>
</organism>
<comment type="subunit">
    <text evidence="8">Homodimer.</text>
</comment>
<evidence type="ECO:0000256" key="6">
    <source>
        <dbReference type="ARBA" id="ARBA00023146"/>
    </source>
</evidence>
<protein>
    <recommendedName>
        <fullName evidence="8">Lysine--tRNA ligase</fullName>
        <ecNumber evidence="8">6.1.1.6</ecNumber>
    </recommendedName>
    <alternativeName>
        <fullName evidence="8">Lysyl-tRNA synthetase</fullName>
        <shortName evidence="8">LysRS</shortName>
    </alternativeName>
</protein>
<gene>
    <name evidence="8 11" type="primary">lysS</name>
    <name evidence="11" type="ORF">K4G57_02300</name>
</gene>
<keyword evidence="12" id="KW-1185">Reference proteome</keyword>
<evidence type="ECO:0000313" key="11">
    <source>
        <dbReference type="EMBL" id="MBX7490310.1"/>
    </source>
</evidence>
<name>A0ABS7JLN7_9HELI</name>
<feature type="domain" description="Aminoacyl-transfer RNA synthetases class-II family profile" evidence="10">
    <location>
        <begin position="172"/>
        <end position="491"/>
    </location>
</feature>
<dbReference type="NCBIfam" id="NF001756">
    <property type="entry name" value="PRK00484.1"/>
    <property type="match status" value="1"/>
</dbReference>
<dbReference type="Gene3D" id="3.30.930.10">
    <property type="entry name" value="Bira Bifunctional Protein, Domain 2"/>
    <property type="match status" value="1"/>
</dbReference>
<keyword evidence="8" id="KW-0648">Protein biosynthesis</keyword>
<evidence type="ECO:0000256" key="1">
    <source>
        <dbReference type="ARBA" id="ARBA00008226"/>
    </source>
</evidence>
<comment type="cofactor">
    <cofactor evidence="8 9">
        <name>Mg(2+)</name>
        <dbReference type="ChEBI" id="CHEBI:18420"/>
    </cofactor>
    <text evidence="8 9">Binds 3 Mg(2+) ions per subunit.</text>
</comment>
<dbReference type="Proteomes" id="UP000700059">
    <property type="component" value="Unassembled WGS sequence"/>
</dbReference>
<keyword evidence="8" id="KW-0963">Cytoplasm</keyword>
<evidence type="ECO:0000313" key="12">
    <source>
        <dbReference type="Proteomes" id="UP000700059"/>
    </source>
</evidence>
<dbReference type="SUPFAM" id="SSF50249">
    <property type="entry name" value="Nucleic acid-binding proteins"/>
    <property type="match status" value="1"/>
</dbReference>
<dbReference type="InterPro" id="IPR044136">
    <property type="entry name" value="Lys-tRNA-ligase_II_N"/>
</dbReference>
<sequence>MFENDMYVEGRIAKADALREMGINPYRNGIVKEMSAQEFLQTYANVQDLEERKDTNKSAQIAGRIKFIRLMGKAAFIKIEDYSGVLQVYLSKNELGENFDVFKRYIEVGDIVMAKGFPFVTKTGELSLHSLEFKILTKAISPLPEKFHGLVDIELRYRQRYLDLIMNAKVRDSFILRSRIVSSVRKFFESKGFLEVETPMMHPIPGGANAKPFVTYHNALNVERYLRIAPELYLKRLIVGGFEAVFEINRNFRNEGMDHSHNPEFTMIEFYWAYKDYKDLIAITKELFYYLLETLNLPKQLELNGNVIDFSVFKEIAYVDALVEIGGIPREVATNKSALYEYLLSHNVKLESKMELGKLQSEAFDVFVEEKLINPTFITDFPIAISPLARRNDANPDIADRFELFIGGSEISNGFSELNDPLDQLERFKAQVVAKEAGDEEAQYMDEDYILALSYGMPPTAGEGIGIDRLVMLLTGNTSIKDVILFPALKPQKKETNAKENK</sequence>
<dbReference type="CDD" id="cd04322">
    <property type="entry name" value="LysRS_N"/>
    <property type="match status" value="1"/>
</dbReference>
<dbReference type="HAMAP" id="MF_00252">
    <property type="entry name" value="Lys_tRNA_synth_class2"/>
    <property type="match status" value="1"/>
</dbReference>
<dbReference type="InterPro" id="IPR004365">
    <property type="entry name" value="NA-bd_OB_tRNA"/>
</dbReference>
<dbReference type="InterPro" id="IPR045864">
    <property type="entry name" value="aa-tRNA-synth_II/BPL/LPL"/>
</dbReference>
<dbReference type="Pfam" id="PF01336">
    <property type="entry name" value="tRNA_anti-codon"/>
    <property type="match status" value="1"/>
</dbReference>
<comment type="subcellular location">
    <subcellularLocation>
        <location evidence="8">Cytoplasm</location>
    </subcellularLocation>
</comment>
<evidence type="ECO:0000256" key="3">
    <source>
        <dbReference type="ARBA" id="ARBA00022723"/>
    </source>
</evidence>
<dbReference type="EC" id="6.1.1.6" evidence="8"/>
<dbReference type="PANTHER" id="PTHR42918">
    <property type="entry name" value="LYSYL-TRNA SYNTHETASE"/>
    <property type="match status" value="1"/>
</dbReference>
<dbReference type="CDD" id="cd00775">
    <property type="entry name" value="LysRS_core"/>
    <property type="match status" value="1"/>
</dbReference>
<feature type="binding site" evidence="8">
    <location>
        <position position="403"/>
    </location>
    <ligand>
        <name>Mg(2+)</name>
        <dbReference type="ChEBI" id="CHEBI:18420"/>
        <label>1</label>
    </ligand>
</feature>
<keyword evidence="4 8" id="KW-0547">Nucleotide-binding</keyword>
<evidence type="ECO:0000256" key="8">
    <source>
        <dbReference type="HAMAP-Rule" id="MF_00252"/>
    </source>
</evidence>
<evidence type="ECO:0000256" key="4">
    <source>
        <dbReference type="ARBA" id="ARBA00022741"/>
    </source>
</evidence>
<dbReference type="Gene3D" id="2.40.50.140">
    <property type="entry name" value="Nucleic acid-binding proteins"/>
    <property type="match status" value="1"/>
</dbReference>
<evidence type="ECO:0000256" key="7">
    <source>
        <dbReference type="ARBA" id="ARBA00048573"/>
    </source>
</evidence>
<dbReference type="InterPro" id="IPR002313">
    <property type="entry name" value="Lys-tRNA-ligase_II"/>
</dbReference>
<accession>A0ABS7JLN7</accession>
<keyword evidence="3 8" id="KW-0479">Metal-binding</keyword>
<dbReference type="InterPro" id="IPR012340">
    <property type="entry name" value="NA-bd_OB-fold"/>
</dbReference>
<dbReference type="GO" id="GO:0004824">
    <property type="term" value="F:lysine-tRNA ligase activity"/>
    <property type="evidence" value="ECO:0007669"/>
    <property type="project" value="UniProtKB-EC"/>
</dbReference>
<keyword evidence="8 9" id="KW-0460">Magnesium</keyword>
<dbReference type="Pfam" id="PF00152">
    <property type="entry name" value="tRNA-synt_2"/>
    <property type="match status" value="1"/>
</dbReference>
<evidence type="ECO:0000256" key="9">
    <source>
        <dbReference type="RuleBase" id="RU000336"/>
    </source>
</evidence>
<dbReference type="InterPro" id="IPR018149">
    <property type="entry name" value="Lys-tRNA-synth_II_C"/>
</dbReference>
<dbReference type="InterPro" id="IPR006195">
    <property type="entry name" value="aa-tRNA-synth_II"/>
</dbReference>
<proteinExistence type="inferred from homology"/>
<dbReference type="SUPFAM" id="SSF55681">
    <property type="entry name" value="Class II aaRS and biotin synthetases"/>
    <property type="match status" value="1"/>
</dbReference>
<keyword evidence="6 8" id="KW-0030">Aminoacyl-tRNA synthetase</keyword>
<dbReference type="EMBL" id="JAIGYQ010000002">
    <property type="protein sequence ID" value="MBX7490310.1"/>
    <property type="molecule type" value="Genomic_DNA"/>
</dbReference>
<dbReference type="RefSeq" id="WP_221531519.1">
    <property type="nucleotide sequence ID" value="NZ_JAIGYP010000002.1"/>
</dbReference>
<evidence type="ECO:0000256" key="5">
    <source>
        <dbReference type="ARBA" id="ARBA00022840"/>
    </source>
</evidence>
<keyword evidence="2 8" id="KW-0436">Ligase</keyword>
<evidence type="ECO:0000259" key="10">
    <source>
        <dbReference type="PROSITE" id="PS50862"/>
    </source>
</evidence>
<dbReference type="InterPro" id="IPR004364">
    <property type="entry name" value="Aa-tRNA-synt_II"/>
</dbReference>
<comment type="caution">
    <text evidence="11">The sequence shown here is derived from an EMBL/GenBank/DDBJ whole genome shotgun (WGS) entry which is preliminary data.</text>
</comment>
<dbReference type="NCBIfam" id="TIGR00499">
    <property type="entry name" value="lysS_bact"/>
    <property type="match status" value="1"/>
</dbReference>
<comment type="catalytic activity">
    <reaction evidence="7 8 9">
        <text>tRNA(Lys) + L-lysine + ATP = L-lysyl-tRNA(Lys) + AMP + diphosphate</text>
        <dbReference type="Rhea" id="RHEA:20792"/>
        <dbReference type="Rhea" id="RHEA-COMP:9696"/>
        <dbReference type="Rhea" id="RHEA-COMP:9697"/>
        <dbReference type="ChEBI" id="CHEBI:30616"/>
        <dbReference type="ChEBI" id="CHEBI:32551"/>
        <dbReference type="ChEBI" id="CHEBI:33019"/>
        <dbReference type="ChEBI" id="CHEBI:78442"/>
        <dbReference type="ChEBI" id="CHEBI:78529"/>
        <dbReference type="ChEBI" id="CHEBI:456215"/>
        <dbReference type="EC" id="6.1.1.6"/>
    </reaction>
</comment>